<comment type="caution">
    <text evidence="1">The sequence shown here is derived from an EMBL/GenBank/DDBJ whole genome shotgun (WGS) entry which is preliminary data.</text>
</comment>
<name>A0AAN4FA42_ECOLX</name>
<sequence>MSYDSQSYDSLELYIYRSRRRKLFPIFVNFQIYRLKQVSDMKALLITALFMGFISVNNASAAEEIHHADGKVDDQVLIAE</sequence>
<gene>
    <name evidence="1" type="ORF">PWL68_002392</name>
</gene>
<organism evidence="1">
    <name type="scientific">Escherichia coli</name>
    <dbReference type="NCBI Taxonomy" id="562"/>
    <lineage>
        <taxon>Bacteria</taxon>
        <taxon>Pseudomonadati</taxon>
        <taxon>Pseudomonadota</taxon>
        <taxon>Gammaproteobacteria</taxon>
        <taxon>Enterobacterales</taxon>
        <taxon>Enterobacteriaceae</taxon>
        <taxon>Escherichia</taxon>
    </lineage>
</organism>
<protein>
    <submittedName>
        <fullName evidence="1">Uncharacterized protein</fullName>
    </submittedName>
</protein>
<proteinExistence type="predicted"/>
<accession>A0AAN4FA42</accession>
<dbReference type="AlphaFoldDB" id="A0AAN4FA42"/>
<reference evidence="1" key="1">
    <citation type="submission" date="2024-02" db="EMBL/GenBank/DDBJ databases">
        <authorList>
            <consortium name="Clinical and Environmental Microbiology Branch: Whole genome sequencing antimicrobial resistance pathogens in the healthcare setting"/>
        </authorList>
    </citation>
    <scope>NUCLEOTIDE SEQUENCE</scope>
    <source>
        <strain evidence="1">2023QG-00028</strain>
    </source>
</reference>
<evidence type="ECO:0000313" key="1">
    <source>
        <dbReference type="EMBL" id="EMM9722268.1"/>
    </source>
</evidence>
<dbReference type="EMBL" id="ABKSHZ030000006">
    <property type="protein sequence ID" value="EMM9722268.1"/>
    <property type="molecule type" value="Genomic_DNA"/>
</dbReference>